<dbReference type="GO" id="GO:0046394">
    <property type="term" value="P:carboxylic acid biosynthetic process"/>
    <property type="evidence" value="ECO:0007669"/>
    <property type="project" value="UniProtKB-ARBA"/>
</dbReference>
<evidence type="ECO:0000313" key="5">
    <source>
        <dbReference type="Proteomes" id="UP000269883"/>
    </source>
</evidence>
<dbReference type="Proteomes" id="UP000269883">
    <property type="component" value="Chromosome"/>
</dbReference>
<comment type="similarity">
    <text evidence="2">Belongs to the class-IV pyridoxal-phosphate-dependent aminotransferase family.</text>
</comment>
<gene>
    <name evidence="4" type="ORF">DFE_1541</name>
</gene>
<reference evidence="4 5" key="1">
    <citation type="journal article" date="2018" name="Sci. Adv.">
        <title>Multi-heme cytochromes provide a pathway for survival in energy-limited environments.</title>
        <authorList>
            <person name="Deng X."/>
            <person name="Dohmae N."/>
            <person name="Nealson K.H."/>
            <person name="Hashimoto K."/>
            <person name="Okamoto A."/>
        </authorList>
    </citation>
    <scope>NUCLEOTIDE SEQUENCE [LARGE SCALE GENOMIC DNA]</scope>
    <source>
        <strain evidence="4 5">IS5</strain>
    </source>
</reference>
<evidence type="ECO:0000313" key="4">
    <source>
        <dbReference type="EMBL" id="BBD08267.1"/>
    </source>
</evidence>
<accession>A0A2Z6AYC7</accession>
<dbReference type="GO" id="GO:0008483">
    <property type="term" value="F:transaminase activity"/>
    <property type="evidence" value="ECO:0007669"/>
    <property type="project" value="UniProtKB-KW"/>
</dbReference>
<dbReference type="PANTHER" id="PTHR42743">
    <property type="entry name" value="AMINO-ACID AMINOTRANSFERASE"/>
    <property type="match status" value="1"/>
</dbReference>
<dbReference type="GO" id="GO:0008652">
    <property type="term" value="P:amino acid biosynthetic process"/>
    <property type="evidence" value="ECO:0007669"/>
    <property type="project" value="UniProtKB-ARBA"/>
</dbReference>
<dbReference type="InterPro" id="IPR050571">
    <property type="entry name" value="Class-IV_PLP-Dep_Aminotrnsfr"/>
</dbReference>
<dbReference type="SUPFAM" id="SSF56752">
    <property type="entry name" value="D-aminoacid aminotransferase-like PLP-dependent enzymes"/>
    <property type="match status" value="1"/>
</dbReference>
<keyword evidence="3" id="KW-0663">Pyridoxal phosphate</keyword>
<evidence type="ECO:0000256" key="2">
    <source>
        <dbReference type="ARBA" id="ARBA00009320"/>
    </source>
</evidence>
<keyword evidence="4" id="KW-0032">Aminotransferase</keyword>
<dbReference type="EMBL" id="AP017378">
    <property type="protein sequence ID" value="BBD08267.1"/>
    <property type="molecule type" value="Genomic_DNA"/>
</dbReference>
<comment type="cofactor">
    <cofactor evidence="1">
        <name>pyridoxal 5'-phosphate</name>
        <dbReference type="ChEBI" id="CHEBI:597326"/>
    </cofactor>
</comment>
<dbReference type="RefSeq" id="WP_126378223.1">
    <property type="nucleotide sequence ID" value="NZ_AP017378.1"/>
</dbReference>
<dbReference type="PANTHER" id="PTHR42743:SF22">
    <property type="entry name" value="D-AMINO-ACID TRANSAMINASE, CHLOROPLASTIC"/>
    <property type="match status" value="1"/>
</dbReference>
<dbReference type="Gene3D" id="3.30.470.10">
    <property type="match status" value="1"/>
</dbReference>
<sequence>MIPIMESEDYLKKMLSTRRPGRKDVLAFYEHRLGGICQDPNLMLLPLDDHIVHRGDGVFETMKYLGRKIYQLDAHINRMKRSAKAIHLDPPCTWERLKEIIIKVAKAGEEDNGLVRVLLGRGPGGFGIAPDECPMASLYVVAYKFTPKPQHWYDKGATAFRTSIPAKQDWIAQIKSVNYLPNVLMKREAMEKGFDYPICFDEHDFLAEGATENMCIVDRDGTIVVPEFSNALPGTTLLRALELLAPERKSFFRKISEGQLASAREILVFGTTGDCLPIVRYEGKPIHDARPGPVCQRARELILKDMEENGLPF</sequence>
<dbReference type="FunFam" id="3.20.10.10:FF:000002">
    <property type="entry name" value="D-alanine aminotransferase"/>
    <property type="match status" value="1"/>
</dbReference>
<organism evidence="4 5">
    <name type="scientific">Desulfovibrio ferrophilus</name>
    <dbReference type="NCBI Taxonomy" id="241368"/>
    <lineage>
        <taxon>Bacteria</taxon>
        <taxon>Pseudomonadati</taxon>
        <taxon>Thermodesulfobacteriota</taxon>
        <taxon>Desulfovibrionia</taxon>
        <taxon>Desulfovibrionales</taxon>
        <taxon>Desulfovibrionaceae</taxon>
        <taxon>Desulfovibrio</taxon>
    </lineage>
</organism>
<dbReference type="KEGG" id="dfl:DFE_1541"/>
<evidence type="ECO:0000256" key="3">
    <source>
        <dbReference type="ARBA" id="ARBA00022898"/>
    </source>
</evidence>
<dbReference type="AlphaFoldDB" id="A0A2Z6AYC7"/>
<dbReference type="InterPro" id="IPR043131">
    <property type="entry name" value="BCAT-like_N"/>
</dbReference>
<dbReference type="Pfam" id="PF01063">
    <property type="entry name" value="Aminotran_4"/>
    <property type="match status" value="1"/>
</dbReference>
<dbReference type="Gene3D" id="3.20.10.10">
    <property type="entry name" value="D-amino Acid Aminotransferase, subunit A, domain 2"/>
    <property type="match status" value="1"/>
</dbReference>
<keyword evidence="5" id="KW-1185">Reference proteome</keyword>
<protein>
    <submittedName>
        <fullName evidence="4">Class IV aminotransferase</fullName>
    </submittedName>
</protein>
<dbReference type="OrthoDB" id="9805628at2"/>
<dbReference type="InterPro" id="IPR043132">
    <property type="entry name" value="BCAT-like_C"/>
</dbReference>
<keyword evidence="4" id="KW-0808">Transferase</keyword>
<dbReference type="InterPro" id="IPR036038">
    <property type="entry name" value="Aminotransferase-like"/>
</dbReference>
<dbReference type="InterPro" id="IPR001544">
    <property type="entry name" value="Aminotrans_IV"/>
</dbReference>
<name>A0A2Z6AYC7_9BACT</name>
<proteinExistence type="inferred from homology"/>
<evidence type="ECO:0000256" key="1">
    <source>
        <dbReference type="ARBA" id="ARBA00001933"/>
    </source>
</evidence>